<keyword evidence="2" id="KW-1185">Reference proteome</keyword>
<reference evidence="1 2" key="1">
    <citation type="submission" date="2016-01" db="EMBL/GenBank/DDBJ databases">
        <title>Genome sequence of Clostridium neopropionicum X4, DSM-3847.</title>
        <authorList>
            <person name="Poehlein A."/>
            <person name="Beck M.H."/>
            <person name="Bengelsdorf F.R."/>
            <person name="Daniel R."/>
            <person name="Duerre P."/>
        </authorList>
    </citation>
    <scope>NUCLEOTIDE SEQUENCE [LARGE SCALE GENOMIC DNA]</scope>
    <source>
        <strain evidence="1 2">DSM-3847</strain>
    </source>
</reference>
<dbReference type="Proteomes" id="UP000070539">
    <property type="component" value="Unassembled WGS sequence"/>
</dbReference>
<comment type="caution">
    <text evidence="1">The sequence shown here is derived from an EMBL/GenBank/DDBJ whole genome shotgun (WGS) entry which is preliminary data.</text>
</comment>
<sequence length="71" mass="7999">MYPKEIDKGSMFHRRRHYLFLQTQKARIAREISLKAIGLSMFVNAGERSNYFALQPGVGVEDAGVVAGRSK</sequence>
<evidence type="ECO:0000313" key="1">
    <source>
        <dbReference type="EMBL" id="KXL52677.1"/>
    </source>
</evidence>
<accession>A0A136WDS9</accession>
<dbReference type="AlphaFoldDB" id="A0A136WDS9"/>
<name>A0A136WDS9_9FIRM</name>
<gene>
    <name evidence="1" type="ORF">CLNEO_20860</name>
</gene>
<protein>
    <submittedName>
        <fullName evidence="1">Uncharacterized protein</fullName>
    </submittedName>
</protein>
<dbReference type="EMBL" id="LRVM01000006">
    <property type="protein sequence ID" value="KXL52677.1"/>
    <property type="molecule type" value="Genomic_DNA"/>
</dbReference>
<proteinExistence type="predicted"/>
<organism evidence="1 2">
    <name type="scientific">Anaerotignum neopropionicum</name>
    <dbReference type="NCBI Taxonomy" id="36847"/>
    <lineage>
        <taxon>Bacteria</taxon>
        <taxon>Bacillati</taxon>
        <taxon>Bacillota</taxon>
        <taxon>Clostridia</taxon>
        <taxon>Lachnospirales</taxon>
        <taxon>Anaerotignaceae</taxon>
        <taxon>Anaerotignum</taxon>
    </lineage>
</organism>
<evidence type="ECO:0000313" key="2">
    <source>
        <dbReference type="Proteomes" id="UP000070539"/>
    </source>
</evidence>